<protein>
    <submittedName>
        <fullName evidence="1">Uncharacterized protein</fullName>
    </submittedName>
</protein>
<keyword evidence="2" id="KW-1185">Reference proteome</keyword>
<evidence type="ECO:0000313" key="2">
    <source>
        <dbReference type="Proteomes" id="UP000190044"/>
    </source>
</evidence>
<organism evidence="1 2">
    <name type="scientific">Sphingopyxis flava</name>
    <dbReference type="NCBI Taxonomy" id="1507287"/>
    <lineage>
        <taxon>Bacteria</taxon>
        <taxon>Pseudomonadati</taxon>
        <taxon>Pseudomonadota</taxon>
        <taxon>Alphaproteobacteria</taxon>
        <taxon>Sphingomonadales</taxon>
        <taxon>Sphingomonadaceae</taxon>
        <taxon>Sphingopyxis</taxon>
    </lineage>
</organism>
<dbReference type="EMBL" id="FUYP01000006">
    <property type="protein sequence ID" value="SKB45542.1"/>
    <property type="molecule type" value="Genomic_DNA"/>
</dbReference>
<accession>A0A1T5BE33</accession>
<name>A0A1T5BE33_9SPHN</name>
<proteinExistence type="predicted"/>
<reference evidence="2" key="1">
    <citation type="submission" date="2017-02" db="EMBL/GenBank/DDBJ databases">
        <authorList>
            <person name="Varghese N."/>
            <person name="Submissions S."/>
        </authorList>
    </citation>
    <scope>NUCLEOTIDE SEQUENCE [LARGE SCALE GENOMIC DNA]</scope>
    <source>
        <strain evidence="2">R11H</strain>
    </source>
</reference>
<dbReference type="RefSeq" id="WP_079637930.1">
    <property type="nucleotide sequence ID" value="NZ_FUYP01000006.1"/>
</dbReference>
<dbReference type="AlphaFoldDB" id="A0A1T5BE33"/>
<dbReference type="Proteomes" id="UP000190044">
    <property type="component" value="Unassembled WGS sequence"/>
</dbReference>
<sequence>MKTLGDHALKNAHRLAREYPGDMVREQAQEADIIDILLSAVLLRIESIDPLIDLIGILRFH</sequence>
<gene>
    <name evidence="1" type="ORF">SAMN06295937_1006131</name>
</gene>
<evidence type="ECO:0000313" key="1">
    <source>
        <dbReference type="EMBL" id="SKB45542.1"/>
    </source>
</evidence>